<dbReference type="EMBL" id="DF933835">
    <property type="protein sequence ID" value="GAM40499.1"/>
    <property type="molecule type" value="Genomic_DNA"/>
</dbReference>
<comment type="caution">
    <text evidence="2">The sequence shown here is derived from an EMBL/GenBank/DDBJ whole genome shotgun (WGS) entry which is preliminary data.</text>
</comment>
<feature type="compositionally biased region" description="Acidic residues" evidence="1">
    <location>
        <begin position="282"/>
        <end position="292"/>
    </location>
</feature>
<evidence type="ECO:0000313" key="3">
    <source>
        <dbReference type="Proteomes" id="UP000053095"/>
    </source>
</evidence>
<reference evidence="3" key="1">
    <citation type="journal article" date="2015" name="Genome Announc.">
        <title>Draft genome sequence of Talaromyces cellulolyticus strain Y-94, a source of lignocellulosic biomass-degrading enzymes.</title>
        <authorList>
            <person name="Fujii T."/>
            <person name="Koike H."/>
            <person name="Sawayama S."/>
            <person name="Yano S."/>
            <person name="Inoue H."/>
        </authorList>
    </citation>
    <scope>NUCLEOTIDE SEQUENCE [LARGE SCALE GENOMIC DNA]</scope>
    <source>
        <strain evidence="3">Y-94</strain>
    </source>
</reference>
<keyword evidence="3" id="KW-1185">Reference proteome</keyword>
<feature type="compositionally biased region" description="Polar residues" evidence="1">
    <location>
        <begin position="320"/>
        <end position="337"/>
    </location>
</feature>
<organism evidence="2 3">
    <name type="scientific">Talaromyces pinophilus</name>
    <name type="common">Penicillium pinophilum</name>
    <dbReference type="NCBI Taxonomy" id="128442"/>
    <lineage>
        <taxon>Eukaryota</taxon>
        <taxon>Fungi</taxon>
        <taxon>Dikarya</taxon>
        <taxon>Ascomycota</taxon>
        <taxon>Pezizomycotina</taxon>
        <taxon>Eurotiomycetes</taxon>
        <taxon>Eurotiomycetidae</taxon>
        <taxon>Eurotiales</taxon>
        <taxon>Trichocomaceae</taxon>
        <taxon>Talaromyces</taxon>
        <taxon>Talaromyces sect. Talaromyces</taxon>
    </lineage>
</organism>
<evidence type="ECO:0000313" key="2">
    <source>
        <dbReference type="EMBL" id="GAM40499.1"/>
    </source>
</evidence>
<proteinExistence type="predicted"/>
<feature type="region of interest" description="Disordered" evidence="1">
    <location>
        <begin position="281"/>
        <end position="300"/>
    </location>
</feature>
<dbReference type="Proteomes" id="UP000053095">
    <property type="component" value="Unassembled WGS sequence"/>
</dbReference>
<feature type="region of interest" description="Disordered" evidence="1">
    <location>
        <begin position="320"/>
        <end position="374"/>
    </location>
</feature>
<name>A0A6N4SLA1_TALPI</name>
<protein>
    <submittedName>
        <fullName evidence="2">Uncharacterized protein</fullName>
    </submittedName>
</protein>
<sequence>MNNPSNLGNMKVQLPNATWVQDPLNVNAAHISFMDENLTPRDQQFQPAVFSHTLTGGPSTANMDRNPSIDAVLYASQHNLSMDSLRQIRTVTQDPAEGSDCLKSYRDVRSTEYERLAIEEGSVVISISPAFTDLSQQCIAPDEFELRIGEIFVVSRMYADMWALCIRLRNSECVADADVDSLRDSPNTKFIPLCAVTLASNFSAFNRRCALYRQNHPYARFFPSGGNLITPPDRLESLVASRKYFSRYNRSQIPLPPMVYTLCHAPNKMPAGLDYVLRDESTESQDDNEAEAVVDNHAKTQQHGTLRRFWSMFATTTKESDSSAAGKQPEISLNNAGLGSDGRSIYPTHSNEEVPDDHDHDAAGDGAGNGNKVSKRKSVRNFFARSVRIKNGNTGVVV</sequence>
<accession>A0A6N4SLA1</accession>
<gene>
    <name evidence="2" type="ORF">TCE0_039f12894</name>
</gene>
<evidence type="ECO:0000256" key="1">
    <source>
        <dbReference type="SAM" id="MobiDB-lite"/>
    </source>
</evidence>
<dbReference type="AlphaFoldDB" id="A0A6N4SLA1"/>